<evidence type="ECO:0000313" key="1">
    <source>
        <dbReference type="EMBL" id="CAG7709475.1"/>
    </source>
</evidence>
<dbReference type="AlphaFoldDB" id="A0A8J2J9D6"/>
<accession>A0A8J2J9D6</accession>
<evidence type="ECO:0000313" key="2">
    <source>
        <dbReference type="Proteomes" id="UP000708208"/>
    </source>
</evidence>
<dbReference type="Proteomes" id="UP000708208">
    <property type="component" value="Unassembled WGS sequence"/>
</dbReference>
<dbReference type="EMBL" id="CAJVCH010030385">
    <property type="protein sequence ID" value="CAG7709475.1"/>
    <property type="molecule type" value="Genomic_DNA"/>
</dbReference>
<protein>
    <recommendedName>
        <fullName evidence="3">Kazal-like domain-containing protein</fullName>
    </recommendedName>
</protein>
<evidence type="ECO:0008006" key="3">
    <source>
        <dbReference type="Google" id="ProtNLM"/>
    </source>
</evidence>
<reference evidence="1" key="1">
    <citation type="submission" date="2021-06" db="EMBL/GenBank/DDBJ databases">
        <authorList>
            <person name="Hodson N. C."/>
            <person name="Mongue J. A."/>
            <person name="Jaron S. K."/>
        </authorList>
    </citation>
    <scope>NUCLEOTIDE SEQUENCE</scope>
</reference>
<organism evidence="1 2">
    <name type="scientific">Allacma fusca</name>
    <dbReference type="NCBI Taxonomy" id="39272"/>
    <lineage>
        <taxon>Eukaryota</taxon>
        <taxon>Metazoa</taxon>
        <taxon>Ecdysozoa</taxon>
        <taxon>Arthropoda</taxon>
        <taxon>Hexapoda</taxon>
        <taxon>Collembola</taxon>
        <taxon>Symphypleona</taxon>
        <taxon>Sminthuridae</taxon>
        <taxon>Allacma</taxon>
    </lineage>
</organism>
<keyword evidence="2" id="KW-1185">Reference proteome</keyword>
<comment type="caution">
    <text evidence="1">The sequence shown here is derived from an EMBL/GenBank/DDBJ whole genome shotgun (WGS) entry which is preliminary data.</text>
</comment>
<proteinExistence type="predicted"/>
<gene>
    <name evidence="1" type="ORF">AFUS01_LOCUS4828</name>
</gene>
<name>A0A8J2J9D6_9HEXA</name>
<sequence length="77" mass="8789">MNSGDKTSARRTRELLLVSIRTTPVAHLASKLEFCFFSDVHKRCWKNPKEVCGLSMSTYRGSCHVRGKNRLKQIHIG</sequence>